<proteinExistence type="inferred from homology"/>
<comment type="pathway">
    <text evidence="3 10">Cofactor biosynthesis; tetrahydrofolate biosynthesis; 7,8-dihydrofolate from 2-amino-4-hydroxy-6-hydroxymethyl-7,8-dihydropteridine diphosphate and 4-aminobenzoate: step 1/2.</text>
</comment>
<keyword evidence="6 10" id="KW-0808">Transferase</keyword>
<feature type="compositionally biased region" description="Basic and acidic residues" evidence="11">
    <location>
        <begin position="11"/>
        <end position="26"/>
    </location>
</feature>
<dbReference type="PROSITE" id="PS50972">
    <property type="entry name" value="PTERIN_BINDING"/>
    <property type="match status" value="1"/>
</dbReference>
<dbReference type="InterPro" id="IPR006390">
    <property type="entry name" value="DHP_synth_dom"/>
</dbReference>
<evidence type="ECO:0000256" key="6">
    <source>
        <dbReference type="ARBA" id="ARBA00022679"/>
    </source>
</evidence>
<keyword evidence="9 10" id="KW-0289">Folate biosynthesis</keyword>
<gene>
    <name evidence="13" type="primary">folP</name>
    <name evidence="13" type="ORF">QUG98_06290</name>
</gene>
<dbReference type="PANTHER" id="PTHR20941:SF1">
    <property type="entry name" value="FOLIC ACID SYNTHESIS PROTEIN FOL1"/>
    <property type="match status" value="1"/>
</dbReference>
<comment type="function">
    <text evidence="10">Catalyzes the condensation of para-aminobenzoate (pABA) with 6-hydroxymethyl-7,8-dihydropterin diphosphate (DHPt-PP) to form 7,8-dihydropteroate (H2Pte), the immediate precursor of folate derivatives.</text>
</comment>
<evidence type="ECO:0000256" key="10">
    <source>
        <dbReference type="RuleBase" id="RU361205"/>
    </source>
</evidence>
<dbReference type="NCBIfam" id="TIGR01496">
    <property type="entry name" value="DHPS"/>
    <property type="match status" value="1"/>
</dbReference>
<comment type="caution">
    <text evidence="13">The sequence shown here is derived from an EMBL/GenBank/DDBJ whole genome shotgun (WGS) entry which is preliminary data.</text>
</comment>
<keyword evidence="14" id="KW-1185">Reference proteome</keyword>
<dbReference type="InterPro" id="IPR011005">
    <property type="entry name" value="Dihydropteroate_synth-like_sf"/>
</dbReference>
<dbReference type="Gene3D" id="3.20.20.20">
    <property type="entry name" value="Dihydropteroate synthase-like"/>
    <property type="match status" value="1"/>
</dbReference>
<dbReference type="Pfam" id="PF00809">
    <property type="entry name" value="Pterin_bind"/>
    <property type="match status" value="1"/>
</dbReference>
<sequence>MTDLPTRRSRRLAEADRARAAEHEARAAAAEPPTVAIDLRAPAPVPEIVTGRRRDRAPGGAAGGSGDRTRVMGILNVTPDSFSDGGLHLAVDAAVTHARELVAAGADLVDVGGESTRPGADRVPVEVEQQRVLPVVRQLVSEGIAVSVDTMNASTAERAVEAGAAIVNDVSGGLADDDMARVVRDTGAGFVVMHWRGHSDRMYRNAEYAHAVEEVRREVELRVAELIVLGVREEQVVIDPGLGFAKQGAQNWEILAGYERFASIGLPVLVAASRKRFLDGIGSAAGAPPRDRDLATAAISLLAAERGAWGVRVHDPAPTRAVLDVWDAWRAARS</sequence>
<dbReference type="EMBL" id="JAUCMM010000003">
    <property type="protein sequence ID" value="MDM7888057.1"/>
    <property type="molecule type" value="Genomic_DNA"/>
</dbReference>
<keyword evidence="8 10" id="KW-0460">Magnesium</keyword>
<evidence type="ECO:0000313" key="13">
    <source>
        <dbReference type="EMBL" id="MDM7888057.1"/>
    </source>
</evidence>
<organism evidence="13 14">
    <name type="scientific">Curtobacterium subtropicum</name>
    <dbReference type="NCBI Taxonomy" id="3055138"/>
    <lineage>
        <taxon>Bacteria</taxon>
        <taxon>Bacillati</taxon>
        <taxon>Actinomycetota</taxon>
        <taxon>Actinomycetes</taxon>
        <taxon>Micrococcales</taxon>
        <taxon>Microbacteriaceae</taxon>
        <taxon>Curtobacterium</taxon>
    </lineage>
</organism>
<evidence type="ECO:0000256" key="5">
    <source>
        <dbReference type="ARBA" id="ARBA00012458"/>
    </source>
</evidence>
<reference evidence="13 14" key="1">
    <citation type="submission" date="2023-06" db="EMBL/GenBank/DDBJ databases">
        <authorList>
            <person name="Feng G."/>
            <person name="Li J."/>
            <person name="Zhu H."/>
        </authorList>
    </citation>
    <scope>NUCLEOTIDE SEQUENCE [LARGE SCALE GENOMIC DNA]</scope>
    <source>
        <strain evidence="13 14">RHCJP20</strain>
    </source>
</reference>
<comment type="similarity">
    <text evidence="4 10">Belongs to the DHPS family.</text>
</comment>
<dbReference type="InterPro" id="IPR045031">
    <property type="entry name" value="DHP_synth-like"/>
</dbReference>
<dbReference type="CDD" id="cd00739">
    <property type="entry name" value="DHPS"/>
    <property type="match status" value="1"/>
</dbReference>
<feature type="domain" description="Pterin-binding" evidence="12">
    <location>
        <begin position="69"/>
        <end position="324"/>
    </location>
</feature>
<keyword evidence="7 10" id="KW-0479">Metal-binding</keyword>
<dbReference type="PANTHER" id="PTHR20941">
    <property type="entry name" value="FOLATE SYNTHESIS PROTEINS"/>
    <property type="match status" value="1"/>
</dbReference>
<dbReference type="EC" id="2.5.1.15" evidence="5 10"/>
<name>A0ABT7TEQ6_9MICO</name>
<dbReference type="PROSITE" id="PS00792">
    <property type="entry name" value="DHPS_1"/>
    <property type="match status" value="1"/>
</dbReference>
<evidence type="ECO:0000256" key="7">
    <source>
        <dbReference type="ARBA" id="ARBA00022723"/>
    </source>
</evidence>
<dbReference type="SUPFAM" id="SSF51717">
    <property type="entry name" value="Dihydropteroate synthetase-like"/>
    <property type="match status" value="1"/>
</dbReference>
<accession>A0ABT7TEQ6</accession>
<dbReference type="InterPro" id="IPR000489">
    <property type="entry name" value="Pterin-binding_dom"/>
</dbReference>
<dbReference type="GO" id="GO:0004156">
    <property type="term" value="F:dihydropteroate synthase activity"/>
    <property type="evidence" value="ECO:0007669"/>
    <property type="project" value="UniProtKB-EC"/>
</dbReference>
<evidence type="ECO:0000259" key="12">
    <source>
        <dbReference type="PROSITE" id="PS50972"/>
    </source>
</evidence>
<evidence type="ECO:0000256" key="1">
    <source>
        <dbReference type="ARBA" id="ARBA00000012"/>
    </source>
</evidence>
<dbReference type="Proteomes" id="UP001235720">
    <property type="component" value="Unassembled WGS sequence"/>
</dbReference>
<evidence type="ECO:0000256" key="9">
    <source>
        <dbReference type="ARBA" id="ARBA00022909"/>
    </source>
</evidence>
<evidence type="ECO:0000313" key="14">
    <source>
        <dbReference type="Proteomes" id="UP001235720"/>
    </source>
</evidence>
<dbReference type="RefSeq" id="WP_289469752.1">
    <property type="nucleotide sequence ID" value="NZ_JAUCMM010000003.1"/>
</dbReference>
<evidence type="ECO:0000256" key="8">
    <source>
        <dbReference type="ARBA" id="ARBA00022842"/>
    </source>
</evidence>
<evidence type="ECO:0000256" key="4">
    <source>
        <dbReference type="ARBA" id="ARBA00009503"/>
    </source>
</evidence>
<evidence type="ECO:0000256" key="11">
    <source>
        <dbReference type="SAM" id="MobiDB-lite"/>
    </source>
</evidence>
<comment type="catalytic activity">
    <reaction evidence="1">
        <text>(7,8-dihydropterin-6-yl)methyl diphosphate + 4-aminobenzoate = 7,8-dihydropteroate + diphosphate</text>
        <dbReference type="Rhea" id="RHEA:19949"/>
        <dbReference type="ChEBI" id="CHEBI:17836"/>
        <dbReference type="ChEBI" id="CHEBI:17839"/>
        <dbReference type="ChEBI" id="CHEBI:33019"/>
        <dbReference type="ChEBI" id="CHEBI:72950"/>
        <dbReference type="EC" id="2.5.1.15"/>
    </reaction>
</comment>
<protein>
    <recommendedName>
        <fullName evidence="5 10">Dihydropteroate synthase</fullName>
        <shortName evidence="10">DHPS</shortName>
        <ecNumber evidence="5 10">2.5.1.15</ecNumber>
    </recommendedName>
    <alternativeName>
        <fullName evidence="10">Dihydropteroate pyrophosphorylase</fullName>
    </alternativeName>
</protein>
<dbReference type="PROSITE" id="PS00793">
    <property type="entry name" value="DHPS_2"/>
    <property type="match status" value="1"/>
</dbReference>
<evidence type="ECO:0000256" key="3">
    <source>
        <dbReference type="ARBA" id="ARBA00004763"/>
    </source>
</evidence>
<evidence type="ECO:0000256" key="2">
    <source>
        <dbReference type="ARBA" id="ARBA00001946"/>
    </source>
</evidence>
<feature type="region of interest" description="Disordered" evidence="11">
    <location>
        <begin position="1"/>
        <end position="67"/>
    </location>
</feature>
<comment type="cofactor">
    <cofactor evidence="2 10">
        <name>Mg(2+)</name>
        <dbReference type="ChEBI" id="CHEBI:18420"/>
    </cofactor>
</comment>